<organism evidence="1 2">
    <name type="scientific">Pyrus ussuriensis x Pyrus communis</name>
    <dbReference type="NCBI Taxonomy" id="2448454"/>
    <lineage>
        <taxon>Eukaryota</taxon>
        <taxon>Viridiplantae</taxon>
        <taxon>Streptophyta</taxon>
        <taxon>Embryophyta</taxon>
        <taxon>Tracheophyta</taxon>
        <taxon>Spermatophyta</taxon>
        <taxon>Magnoliopsida</taxon>
        <taxon>eudicotyledons</taxon>
        <taxon>Gunneridae</taxon>
        <taxon>Pentapetalae</taxon>
        <taxon>rosids</taxon>
        <taxon>fabids</taxon>
        <taxon>Rosales</taxon>
        <taxon>Rosaceae</taxon>
        <taxon>Amygdaloideae</taxon>
        <taxon>Maleae</taxon>
        <taxon>Pyrus</taxon>
    </lineage>
</organism>
<dbReference type="OrthoDB" id="1154660at2759"/>
<name>A0A5N5FRJ6_9ROSA</name>
<keyword evidence="1" id="KW-0489">Methyltransferase</keyword>
<dbReference type="EMBL" id="SMOL01000670">
    <property type="protein sequence ID" value="KAB2603872.1"/>
    <property type="molecule type" value="Genomic_DNA"/>
</dbReference>
<evidence type="ECO:0000313" key="1">
    <source>
        <dbReference type="EMBL" id="KAB2603872.1"/>
    </source>
</evidence>
<proteinExistence type="predicted"/>
<evidence type="ECO:0000313" key="2">
    <source>
        <dbReference type="Proteomes" id="UP000327157"/>
    </source>
</evidence>
<gene>
    <name evidence="1" type="ORF">D8674_042945</name>
</gene>
<reference evidence="1 2" key="1">
    <citation type="submission" date="2019-09" db="EMBL/GenBank/DDBJ databases">
        <authorList>
            <person name="Ou C."/>
        </authorList>
    </citation>
    <scope>NUCLEOTIDE SEQUENCE [LARGE SCALE GENOMIC DNA]</scope>
    <source>
        <strain evidence="1">S2</strain>
        <tissue evidence="1">Leaf</tissue>
    </source>
</reference>
<dbReference type="AlphaFoldDB" id="A0A5N5FRJ6"/>
<dbReference type="GO" id="GO:0032259">
    <property type="term" value="P:methylation"/>
    <property type="evidence" value="ECO:0007669"/>
    <property type="project" value="UniProtKB-KW"/>
</dbReference>
<keyword evidence="1" id="KW-0808">Transferase</keyword>
<comment type="caution">
    <text evidence="1">The sequence shown here is derived from an EMBL/GenBank/DDBJ whole genome shotgun (WGS) entry which is preliminary data.</text>
</comment>
<keyword evidence="2" id="KW-1185">Reference proteome</keyword>
<reference evidence="1 2" key="2">
    <citation type="submission" date="2019-11" db="EMBL/GenBank/DDBJ databases">
        <title>A de novo genome assembly of a pear dwarfing rootstock.</title>
        <authorList>
            <person name="Wang F."/>
            <person name="Wang J."/>
            <person name="Li S."/>
            <person name="Zhang Y."/>
            <person name="Fang M."/>
            <person name="Ma L."/>
            <person name="Zhao Y."/>
            <person name="Jiang S."/>
        </authorList>
    </citation>
    <scope>NUCLEOTIDE SEQUENCE [LARGE SCALE GENOMIC DNA]</scope>
    <source>
        <strain evidence="1">S2</strain>
        <tissue evidence="1">Leaf</tissue>
    </source>
</reference>
<accession>A0A5N5FRJ6</accession>
<protein>
    <submittedName>
        <fullName evidence="1">Histone-lysine N-methyltransferase 2D-like</fullName>
    </submittedName>
</protein>
<sequence>MKKASDFICCSWQHSAYLLATQFATLMKREGYFLSSYQVEPISPKADGGFSSQWHSASISATPSARPIVLPSSTLTPRLSPSGLSPISMQRLSQNIFSGDAANTTTTTKSIHAGGIRRWRSNSKWFRYD</sequence>
<dbReference type="Proteomes" id="UP000327157">
    <property type="component" value="Unassembled WGS sequence"/>
</dbReference>
<dbReference type="GO" id="GO:0008168">
    <property type="term" value="F:methyltransferase activity"/>
    <property type="evidence" value="ECO:0007669"/>
    <property type="project" value="UniProtKB-KW"/>
</dbReference>